<keyword evidence="1" id="KW-0229">DNA integration</keyword>
<dbReference type="Gene3D" id="1.10.150.130">
    <property type="match status" value="1"/>
</dbReference>
<evidence type="ECO:0000259" key="4">
    <source>
        <dbReference type="PROSITE" id="PS51900"/>
    </source>
</evidence>
<comment type="caution">
    <text evidence="5">The sequence shown here is derived from an EMBL/GenBank/DDBJ whole genome shotgun (WGS) entry which is preliminary data.</text>
</comment>
<evidence type="ECO:0000256" key="2">
    <source>
        <dbReference type="ARBA" id="ARBA00023125"/>
    </source>
</evidence>
<evidence type="ECO:0000256" key="1">
    <source>
        <dbReference type="ARBA" id="ARBA00022908"/>
    </source>
</evidence>
<proteinExistence type="predicted"/>
<dbReference type="GO" id="GO:0003677">
    <property type="term" value="F:DNA binding"/>
    <property type="evidence" value="ECO:0007669"/>
    <property type="project" value="UniProtKB-UniRule"/>
</dbReference>
<evidence type="ECO:0000313" key="5">
    <source>
        <dbReference type="EMBL" id="HHJ80653.1"/>
    </source>
</evidence>
<dbReference type="PROSITE" id="PS51900">
    <property type="entry name" value="CB"/>
    <property type="match status" value="1"/>
</dbReference>
<dbReference type="InterPro" id="IPR010998">
    <property type="entry name" value="Integrase_recombinase_N"/>
</dbReference>
<gene>
    <name evidence="5" type="ORF">ENJ65_03365</name>
</gene>
<dbReference type="EMBL" id="DRNF01000211">
    <property type="protein sequence ID" value="HHJ80653.1"/>
    <property type="molecule type" value="Genomic_DNA"/>
</dbReference>
<evidence type="ECO:0000256" key="3">
    <source>
        <dbReference type="PROSITE-ProRule" id="PRU01248"/>
    </source>
</evidence>
<feature type="domain" description="Core-binding (CB)" evidence="4">
    <location>
        <begin position="1"/>
        <end position="81"/>
    </location>
</feature>
<dbReference type="AlphaFoldDB" id="A0A832J4X8"/>
<dbReference type="Pfam" id="PF13495">
    <property type="entry name" value="Phage_int_SAM_4"/>
    <property type="match status" value="1"/>
</dbReference>
<dbReference type="InterPro" id="IPR004107">
    <property type="entry name" value="Integrase_SAM-like_N"/>
</dbReference>
<dbReference type="InterPro" id="IPR044068">
    <property type="entry name" value="CB"/>
</dbReference>
<dbReference type="Proteomes" id="UP000885832">
    <property type="component" value="Unassembled WGS sequence"/>
</dbReference>
<sequence>MTALREKMIDAMLLRGFAQRTQQSYLYAVTKLAVYYHRCPSRISKEEIRAYFLYLVKERHLSPASCRLYLNAIRFLYVNVLGNDQLVFRFDVPKRKQRIPE</sequence>
<organism evidence="5">
    <name type="scientific">Candidatus Tenderia electrophaga</name>
    <dbReference type="NCBI Taxonomy" id="1748243"/>
    <lineage>
        <taxon>Bacteria</taxon>
        <taxon>Pseudomonadati</taxon>
        <taxon>Pseudomonadota</taxon>
        <taxon>Gammaproteobacteria</taxon>
        <taxon>Candidatus Tenderiales</taxon>
        <taxon>Candidatus Tenderiaceae</taxon>
        <taxon>Candidatus Tenderia</taxon>
    </lineage>
</organism>
<feature type="non-terminal residue" evidence="5">
    <location>
        <position position="101"/>
    </location>
</feature>
<dbReference type="GO" id="GO:0015074">
    <property type="term" value="P:DNA integration"/>
    <property type="evidence" value="ECO:0007669"/>
    <property type="project" value="UniProtKB-KW"/>
</dbReference>
<reference evidence="5" key="1">
    <citation type="journal article" date="2020" name="mSystems">
        <title>Genome- and Community-Level Interaction Insights into Carbon Utilization and Element Cycling Functions of Hydrothermarchaeota in Hydrothermal Sediment.</title>
        <authorList>
            <person name="Zhou Z."/>
            <person name="Liu Y."/>
            <person name="Xu W."/>
            <person name="Pan J."/>
            <person name="Luo Z.H."/>
            <person name="Li M."/>
        </authorList>
    </citation>
    <scope>NUCLEOTIDE SEQUENCE [LARGE SCALE GENOMIC DNA]</scope>
    <source>
        <strain evidence="5">HyVt-505</strain>
    </source>
</reference>
<name>A0A832J4X8_9GAMM</name>
<keyword evidence="2 3" id="KW-0238">DNA-binding</keyword>
<accession>A0A832J4X8</accession>
<protein>
    <submittedName>
        <fullName evidence="5">Integrase</fullName>
    </submittedName>
</protein>